<dbReference type="PANTHER" id="PTHR43240:SF5">
    <property type="entry name" value="1,4-DIHYDROXY-2-NAPHTHOYL-COA THIOESTERASE 1"/>
    <property type="match status" value="1"/>
</dbReference>
<dbReference type="EMBL" id="WACR01000002">
    <property type="protein sequence ID" value="KAB1065733.1"/>
    <property type="molecule type" value="Genomic_DNA"/>
</dbReference>
<evidence type="ECO:0000313" key="4">
    <source>
        <dbReference type="EMBL" id="KAB1065733.1"/>
    </source>
</evidence>
<reference evidence="4 5" key="1">
    <citation type="submission" date="2019-09" db="EMBL/GenBank/DDBJ databases">
        <title>Genomes of Cryomorphaceae.</title>
        <authorList>
            <person name="Bowman J.P."/>
        </authorList>
    </citation>
    <scope>NUCLEOTIDE SEQUENCE [LARGE SCALE GENOMIC DNA]</scope>
    <source>
        <strain evidence="4 5">KCTC 52047</strain>
    </source>
</reference>
<evidence type="ECO:0000313" key="5">
    <source>
        <dbReference type="Proteomes" id="UP000435357"/>
    </source>
</evidence>
<dbReference type="Proteomes" id="UP000435357">
    <property type="component" value="Unassembled WGS sequence"/>
</dbReference>
<gene>
    <name evidence="4" type="ORF">F3059_03485</name>
</gene>
<dbReference type="RefSeq" id="WP_151166558.1">
    <property type="nucleotide sequence ID" value="NZ_WACR01000002.1"/>
</dbReference>
<dbReference type="GO" id="GO:0005829">
    <property type="term" value="C:cytosol"/>
    <property type="evidence" value="ECO:0007669"/>
    <property type="project" value="TreeGrafter"/>
</dbReference>
<feature type="domain" description="Thioesterase" evidence="3">
    <location>
        <begin position="53"/>
        <end position="130"/>
    </location>
</feature>
<evidence type="ECO:0000256" key="2">
    <source>
        <dbReference type="ARBA" id="ARBA00022801"/>
    </source>
</evidence>
<comment type="similarity">
    <text evidence="1">Belongs to the thioesterase PaaI family.</text>
</comment>
<accession>A0A6N6MA42</accession>
<evidence type="ECO:0000259" key="3">
    <source>
        <dbReference type="Pfam" id="PF03061"/>
    </source>
</evidence>
<evidence type="ECO:0000256" key="1">
    <source>
        <dbReference type="ARBA" id="ARBA00008324"/>
    </source>
</evidence>
<dbReference type="SUPFAM" id="SSF54637">
    <property type="entry name" value="Thioesterase/thiol ester dehydrase-isomerase"/>
    <property type="match status" value="1"/>
</dbReference>
<sequence length="142" mass="15571">MSIWFRENIELEDLKGLEKDTIHELIGIEVTELKDDSITGKMPIDHRTKQPAGILHGGASVVLAEGLGSIASNLIIDQSQFYAVGQSVNASHIRPGVQGFAHGTATPIHIGRKSHLWEIRITNDEGKLICITRLTMAILPKE</sequence>
<organism evidence="4 5">
    <name type="scientific">Salibacter halophilus</name>
    <dbReference type="NCBI Taxonomy" id="1803916"/>
    <lineage>
        <taxon>Bacteria</taxon>
        <taxon>Pseudomonadati</taxon>
        <taxon>Bacteroidota</taxon>
        <taxon>Flavobacteriia</taxon>
        <taxon>Flavobacteriales</taxon>
        <taxon>Salibacteraceae</taxon>
        <taxon>Salibacter</taxon>
    </lineage>
</organism>
<dbReference type="CDD" id="cd03443">
    <property type="entry name" value="PaaI_thioesterase"/>
    <property type="match status" value="1"/>
</dbReference>
<protein>
    <submittedName>
        <fullName evidence="4">Hotdog fold thioesterase</fullName>
    </submittedName>
</protein>
<dbReference type="AlphaFoldDB" id="A0A6N6MA42"/>
<dbReference type="OrthoDB" id="9798208at2"/>
<dbReference type="Pfam" id="PF03061">
    <property type="entry name" value="4HBT"/>
    <property type="match status" value="1"/>
</dbReference>
<keyword evidence="2" id="KW-0378">Hydrolase</keyword>
<dbReference type="Gene3D" id="3.10.129.10">
    <property type="entry name" value="Hotdog Thioesterase"/>
    <property type="match status" value="1"/>
</dbReference>
<dbReference type="PANTHER" id="PTHR43240">
    <property type="entry name" value="1,4-DIHYDROXY-2-NAPHTHOYL-COA THIOESTERASE 1"/>
    <property type="match status" value="1"/>
</dbReference>
<name>A0A6N6MA42_9FLAO</name>
<dbReference type="GO" id="GO:0061522">
    <property type="term" value="F:1,4-dihydroxy-2-naphthoyl-CoA thioesterase activity"/>
    <property type="evidence" value="ECO:0007669"/>
    <property type="project" value="TreeGrafter"/>
</dbReference>
<dbReference type="InterPro" id="IPR003736">
    <property type="entry name" value="PAAI_dom"/>
</dbReference>
<keyword evidence="5" id="KW-1185">Reference proteome</keyword>
<comment type="caution">
    <text evidence="4">The sequence shown here is derived from an EMBL/GenBank/DDBJ whole genome shotgun (WGS) entry which is preliminary data.</text>
</comment>
<dbReference type="InterPro" id="IPR006683">
    <property type="entry name" value="Thioestr_dom"/>
</dbReference>
<dbReference type="NCBIfam" id="TIGR00369">
    <property type="entry name" value="unchar_dom_1"/>
    <property type="match status" value="1"/>
</dbReference>
<dbReference type="InterPro" id="IPR029069">
    <property type="entry name" value="HotDog_dom_sf"/>
</dbReference>
<proteinExistence type="inferred from homology"/>